<accession>A0A0F9H4B0</accession>
<proteinExistence type="predicted"/>
<protein>
    <submittedName>
        <fullName evidence="1">Uncharacterized protein</fullName>
    </submittedName>
</protein>
<gene>
    <name evidence="1" type="ORF">LCGC14_2044490</name>
</gene>
<feature type="non-terminal residue" evidence="1">
    <location>
        <position position="206"/>
    </location>
</feature>
<organism evidence="1">
    <name type="scientific">marine sediment metagenome</name>
    <dbReference type="NCBI Taxonomy" id="412755"/>
    <lineage>
        <taxon>unclassified sequences</taxon>
        <taxon>metagenomes</taxon>
        <taxon>ecological metagenomes</taxon>
    </lineage>
</organism>
<dbReference type="AlphaFoldDB" id="A0A0F9H4B0"/>
<sequence length="206" mass="24405">MANFNQAIKWMKEGKKVRRPDFFKGDYSYVYEGVVMDNKDNLALTIEQLEATDWEIYCEEHEWINYDEIITPDDNAAEFYENNPQFGWRGCPHPSSYKNDKFCKNCGNHKEHHHAGSPSFVCKKFEAVQFKCKCKCFFCQSCEKPQIEMKIKTLKEIIIGKYEDPIPKIKQEAIKDIKYFQKLLNELPAYFKKYSHKNNEGKELPK</sequence>
<evidence type="ECO:0000313" key="1">
    <source>
        <dbReference type="EMBL" id="KKL76480.1"/>
    </source>
</evidence>
<comment type="caution">
    <text evidence="1">The sequence shown here is derived from an EMBL/GenBank/DDBJ whole genome shotgun (WGS) entry which is preliminary data.</text>
</comment>
<dbReference type="EMBL" id="LAZR01024032">
    <property type="protein sequence ID" value="KKL76480.1"/>
    <property type="molecule type" value="Genomic_DNA"/>
</dbReference>
<name>A0A0F9H4B0_9ZZZZ</name>
<reference evidence="1" key="1">
    <citation type="journal article" date="2015" name="Nature">
        <title>Complex archaea that bridge the gap between prokaryotes and eukaryotes.</title>
        <authorList>
            <person name="Spang A."/>
            <person name="Saw J.H."/>
            <person name="Jorgensen S.L."/>
            <person name="Zaremba-Niedzwiedzka K."/>
            <person name="Martijn J."/>
            <person name="Lind A.E."/>
            <person name="van Eijk R."/>
            <person name="Schleper C."/>
            <person name="Guy L."/>
            <person name="Ettema T.J."/>
        </authorList>
    </citation>
    <scope>NUCLEOTIDE SEQUENCE</scope>
</reference>